<gene>
    <name evidence="2" type="ORF">FANTH_11654</name>
</gene>
<reference evidence="2 3" key="1">
    <citation type="journal article" date="2020" name="BMC Genomics">
        <title>Correction to: Identification and distribution of gene clusters required for synthesis of sphingolipid metabolism inhibitors in diverse species of the filamentous fungus Fusarium.</title>
        <authorList>
            <person name="Kim H.S."/>
            <person name="Lohmar J.M."/>
            <person name="Busman M."/>
            <person name="Brown D.W."/>
            <person name="Naumann T.A."/>
            <person name="Divon H.H."/>
            <person name="Lysoe E."/>
            <person name="Uhlig S."/>
            <person name="Proctor R.H."/>
        </authorList>
    </citation>
    <scope>NUCLEOTIDE SEQUENCE [LARGE SCALE GENOMIC DNA]</scope>
    <source>
        <strain evidence="2 3">NRRL 25214</strain>
    </source>
</reference>
<proteinExistence type="predicted"/>
<organism evidence="2 3">
    <name type="scientific">Fusarium anthophilum</name>
    <dbReference type="NCBI Taxonomy" id="48485"/>
    <lineage>
        <taxon>Eukaryota</taxon>
        <taxon>Fungi</taxon>
        <taxon>Dikarya</taxon>
        <taxon>Ascomycota</taxon>
        <taxon>Pezizomycotina</taxon>
        <taxon>Sordariomycetes</taxon>
        <taxon>Hypocreomycetidae</taxon>
        <taxon>Hypocreales</taxon>
        <taxon>Nectriaceae</taxon>
        <taxon>Fusarium</taxon>
        <taxon>Fusarium fujikuroi species complex</taxon>
    </lineage>
</organism>
<evidence type="ECO:0000256" key="1">
    <source>
        <dbReference type="SAM" id="MobiDB-lite"/>
    </source>
</evidence>
<feature type="region of interest" description="Disordered" evidence="1">
    <location>
        <begin position="1"/>
        <end position="66"/>
    </location>
</feature>
<accession>A0A8H4YXH4</accession>
<keyword evidence="3" id="KW-1185">Reference proteome</keyword>
<sequence>MTSSTTSPTSRAPMKSDKKSDVSTTKPEASTKATVPVQETKKEKKAGSANPISTFAAGMPDMCGIL</sequence>
<dbReference type="Proteomes" id="UP000573603">
    <property type="component" value="Unassembled WGS sequence"/>
</dbReference>
<comment type="caution">
    <text evidence="2">The sequence shown here is derived from an EMBL/GenBank/DDBJ whole genome shotgun (WGS) entry which is preliminary data.</text>
</comment>
<dbReference type="AlphaFoldDB" id="A0A8H4YXH4"/>
<dbReference type="EMBL" id="JABEVY010000345">
    <property type="protein sequence ID" value="KAF5235635.1"/>
    <property type="molecule type" value="Genomic_DNA"/>
</dbReference>
<evidence type="ECO:0000313" key="2">
    <source>
        <dbReference type="EMBL" id="KAF5235635.1"/>
    </source>
</evidence>
<name>A0A8H4YXH4_9HYPO</name>
<evidence type="ECO:0000313" key="3">
    <source>
        <dbReference type="Proteomes" id="UP000573603"/>
    </source>
</evidence>
<protein>
    <submittedName>
        <fullName evidence="2">Uncharacterized protein</fullName>
    </submittedName>
</protein>
<feature type="compositionally biased region" description="Low complexity" evidence="1">
    <location>
        <begin position="1"/>
        <end position="10"/>
    </location>
</feature>